<organism evidence="3">
    <name type="scientific">Rodentolepis nana</name>
    <name type="common">Dwarf tapeworm</name>
    <name type="synonym">Hymenolepis nana</name>
    <dbReference type="NCBI Taxonomy" id="102285"/>
    <lineage>
        <taxon>Eukaryota</taxon>
        <taxon>Metazoa</taxon>
        <taxon>Spiralia</taxon>
        <taxon>Lophotrochozoa</taxon>
        <taxon>Platyhelminthes</taxon>
        <taxon>Cestoda</taxon>
        <taxon>Eucestoda</taxon>
        <taxon>Cyclophyllidea</taxon>
        <taxon>Hymenolepididae</taxon>
        <taxon>Rodentolepis</taxon>
    </lineage>
</organism>
<dbReference type="EMBL" id="UZAE01002549">
    <property type="protein sequence ID" value="VDN99845.1"/>
    <property type="molecule type" value="Genomic_DNA"/>
</dbReference>
<proteinExistence type="predicted"/>
<evidence type="ECO:0000313" key="3">
    <source>
        <dbReference type="WBParaSite" id="HNAJ_0000398701-mRNA-1"/>
    </source>
</evidence>
<keyword evidence="2" id="KW-1185">Reference proteome</keyword>
<dbReference type="WBParaSite" id="HNAJ_0000398701-mRNA-1">
    <property type="protein sequence ID" value="HNAJ_0000398701-mRNA-1"/>
    <property type="gene ID" value="HNAJ_0000398701"/>
</dbReference>
<reference evidence="3" key="1">
    <citation type="submission" date="2017-02" db="UniProtKB">
        <authorList>
            <consortium name="WormBaseParasite"/>
        </authorList>
    </citation>
    <scope>IDENTIFICATION</scope>
</reference>
<evidence type="ECO:0000313" key="2">
    <source>
        <dbReference type="Proteomes" id="UP000278807"/>
    </source>
</evidence>
<evidence type="ECO:0000313" key="1">
    <source>
        <dbReference type="EMBL" id="VDN99845.1"/>
    </source>
</evidence>
<protein>
    <submittedName>
        <fullName evidence="3">Pectinesterase inhibitor domain-containing protein</fullName>
    </submittedName>
</protein>
<name>A0A0R3TA98_RODNA</name>
<dbReference type="Proteomes" id="UP000278807">
    <property type="component" value="Unassembled WGS sequence"/>
</dbReference>
<sequence>MLFAYSGSIKSSCDEVNKELIAMEVITDDLPKDSVFHDLNICAQPYGTQDCCSKGIKYELLKRSTQEANDGYKSYIAFCIKEMRNLLRNLKHFIELKFVEIGSSLLELKCRSQSSAMVHSRYLECLRIYRDGIVEAAESFSRSRSPNNDTFDDAAKFLFNLVISLQNPNNQKNSR</sequence>
<gene>
    <name evidence="1" type="ORF">HNAJ_LOCUS3986</name>
</gene>
<accession>A0A0R3TA98</accession>
<reference evidence="1 2" key="2">
    <citation type="submission" date="2018-11" db="EMBL/GenBank/DDBJ databases">
        <authorList>
            <consortium name="Pathogen Informatics"/>
        </authorList>
    </citation>
    <scope>NUCLEOTIDE SEQUENCE [LARGE SCALE GENOMIC DNA]</scope>
</reference>
<dbReference type="AlphaFoldDB" id="A0A0R3TA98"/>